<keyword evidence="1" id="KW-0732">Signal</keyword>
<dbReference type="STRING" id="869212.Turpa_2457"/>
<accession>I4B742</accession>
<proteinExistence type="predicted"/>
<evidence type="ECO:0000256" key="1">
    <source>
        <dbReference type="SAM" id="SignalP"/>
    </source>
</evidence>
<protein>
    <submittedName>
        <fullName evidence="2">Lipoprotein</fullName>
    </submittedName>
</protein>
<sequence>MKTPYRFALILGLAAASACASTTKRLDANEDLTADSGELTRGELEKAAQAMAQKVQAHFQANRPAEGIFVAFLPTKNDTSEQLPVNVFDNRVVADLLAGKIYTVRVEDRTKALSEIAFSQTGATANGISAGKMRSPNFFIQAEIHENIFKTGGTRIVEQILNFEMRSVETQLVVFSDQIIYRKKPRNQKGGVGW</sequence>
<gene>
    <name evidence="2" type="ordered locus">Turpa_2457</name>
</gene>
<dbReference type="Gene3D" id="3.40.50.10610">
    <property type="entry name" value="ABC-type transport auxiliary lipoprotein component"/>
    <property type="match status" value="1"/>
</dbReference>
<keyword evidence="2" id="KW-0449">Lipoprotein</keyword>
<dbReference type="AlphaFoldDB" id="I4B742"/>
<evidence type="ECO:0000313" key="2">
    <source>
        <dbReference type="EMBL" id="AFM13099.1"/>
    </source>
</evidence>
<dbReference type="OrthoDB" id="324631at2"/>
<dbReference type="PROSITE" id="PS51257">
    <property type="entry name" value="PROKAR_LIPOPROTEIN"/>
    <property type="match status" value="1"/>
</dbReference>
<dbReference type="KEGG" id="tpx:Turpa_2457"/>
<feature type="signal peptide" evidence="1">
    <location>
        <begin position="1"/>
        <end position="20"/>
    </location>
</feature>
<dbReference type="InterPro" id="IPR014094">
    <property type="entry name" value="LpoB"/>
</dbReference>
<feature type="chain" id="PRO_5003686384" evidence="1">
    <location>
        <begin position="21"/>
        <end position="194"/>
    </location>
</feature>
<name>I4B742_TURPD</name>
<reference evidence="2 3" key="1">
    <citation type="submission" date="2012-06" db="EMBL/GenBank/DDBJ databases">
        <title>The complete chromosome of genome of Turneriella parva DSM 21527.</title>
        <authorList>
            <consortium name="US DOE Joint Genome Institute (JGI-PGF)"/>
            <person name="Lucas S."/>
            <person name="Han J."/>
            <person name="Lapidus A."/>
            <person name="Bruce D."/>
            <person name="Goodwin L."/>
            <person name="Pitluck S."/>
            <person name="Peters L."/>
            <person name="Kyrpides N."/>
            <person name="Mavromatis K."/>
            <person name="Ivanova N."/>
            <person name="Mikhailova N."/>
            <person name="Chertkov O."/>
            <person name="Detter J.C."/>
            <person name="Tapia R."/>
            <person name="Han C."/>
            <person name="Land M."/>
            <person name="Hauser L."/>
            <person name="Markowitz V."/>
            <person name="Cheng J.-F."/>
            <person name="Hugenholtz P."/>
            <person name="Woyke T."/>
            <person name="Wu D."/>
            <person name="Gronow S."/>
            <person name="Wellnitz S."/>
            <person name="Brambilla E."/>
            <person name="Klenk H.-P."/>
            <person name="Eisen J.A."/>
        </authorList>
    </citation>
    <scope>NUCLEOTIDE SEQUENCE [LARGE SCALE GENOMIC DNA]</scope>
    <source>
        <strain evidence="3">ATCC BAA-1111 / DSM 21527 / NCTC 11395 / H</strain>
    </source>
</reference>
<dbReference type="EMBL" id="CP002959">
    <property type="protein sequence ID" value="AFM13099.1"/>
    <property type="molecule type" value="Genomic_DNA"/>
</dbReference>
<organism evidence="2 3">
    <name type="scientific">Turneriella parva (strain ATCC BAA-1111 / DSM 21527 / NCTC 11395 / H)</name>
    <name type="common">Leptospira parva</name>
    <dbReference type="NCBI Taxonomy" id="869212"/>
    <lineage>
        <taxon>Bacteria</taxon>
        <taxon>Pseudomonadati</taxon>
        <taxon>Spirochaetota</taxon>
        <taxon>Spirochaetia</taxon>
        <taxon>Leptospirales</taxon>
        <taxon>Leptospiraceae</taxon>
        <taxon>Turneriella</taxon>
    </lineage>
</organism>
<dbReference type="Proteomes" id="UP000006048">
    <property type="component" value="Chromosome"/>
</dbReference>
<dbReference type="HOGENOM" id="CLU_1413620_0_0_12"/>
<dbReference type="RefSeq" id="WP_014803605.1">
    <property type="nucleotide sequence ID" value="NC_018020.1"/>
</dbReference>
<keyword evidence="3" id="KW-1185">Reference proteome</keyword>
<dbReference type="Pfam" id="PF13036">
    <property type="entry name" value="LpoB"/>
    <property type="match status" value="1"/>
</dbReference>
<evidence type="ECO:0000313" key="3">
    <source>
        <dbReference type="Proteomes" id="UP000006048"/>
    </source>
</evidence>